<evidence type="ECO:0000256" key="2">
    <source>
        <dbReference type="ARBA" id="ARBA00004994"/>
    </source>
</evidence>
<dbReference type="SUPFAM" id="SSF48179">
    <property type="entry name" value="6-phosphogluconate dehydrogenase C-terminal domain-like"/>
    <property type="match status" value="1"/>
</dbReference>
<dbReference type="PANTHER" id="PTHR43765">
    <property type="entry name" value="2-DEHYDROPANTOATE 2-REDUCTASE-RELATED"/>
    <property type="match status" value="1"/>
</dbReference>
<dbReference type="InterPro" id="IPR013332">
    <property type="entry name" value="KPR_N"/>
</dbReference>
<dbReference type="NCBIfam" id="TIGR00745">
    <property type="entry name" value="apbA_panE"/>
    <property type="match status" value="1"/>
</dbReference>
<comment type="catalytic activity">
    <reaction evidence="8">
        <text>6-phospho-D-gluconate + NADP(+) = D-ribulose 5-phosphate + CO2 + NADPH</text>
        <dbReference type="Rhea" id="RHEA:10116"/>
        <dbReference type="ChEBI" id="CHEBI:16526"/>
        <dbReference type="ChEBI" id="CHEBI:57783"/>
        <dbReference type="ChEBI" id="CHEBI:58121"/>
        <dbReference type="ChEBI" id="CHEBI:58349"/>
        <dbReference type="ChEBI" id="CHEBI:58759"/>
        <dbReference type="EC" id="1.1.1.44"/>
    </reaction>
</comment>
<dbReference type="InterPro" id="IPR003710">
    <property type="entry name" value="ApbA"/>
</dbReference>
<dbReference type="GeneID" id="72413273"/>
<dbReference type="InterPro" id="IPR050838">
    <property type="entry name" value="Ketopantoate_reductase"/>
</dbReference>
<dbReference type="GO" id="GO:0050661">
    <property type="term" value="F:NADP binding"/>
    <property type="evidence" value="ECO:0007669"/>
    <property type="project" value="TreeGrafter"/>
</dbReference>
<feature type="domain" description="Ketopantoate reductase C-terminal" evidence="12">
    <location>
        <begin position="181"/>
        <end position="306"/>
    </location>
</feature>
<organism evidence="13 14">
    <name type="scientific">Staphylococcus coagulans</name>
    <dbReference type="NCBI Taxonomy" id="74706"/>
    <lineage>
        <taxon>Bacteria</taxon>
        <taxon>Bacillati</taxon>
        <taxon>Bacillota</taxon>
        <taxon>Bacilli</taxon>
        <taxon>Bacillales</taxon>
        <taxon>Staphylococcaceae</taxon>
        <taxon>Staphylococcus</taxon>
    </lineage>
</organism>
<evidence type="ECO:0000256" key="3">
    <source>
        <dbReference type="ARBA" id="ARBA00007870"/>
    </source>
</evidence>
<accession>A0A9X0PGI2</accession>
<dbReference type="Pfam" id="PF02558">
    <property type="entry name" value="ApbA"/>
    <property type="match status" value="1"/>
</dbReference>
<evidence type="ECO:0000256" key="5">
    <source>
        <dbReference type="ARBA" id="ARBA00022655"/>
    </source>
</evidence>
<evidence type="ECO:0000313" key="14">
    <source>
        <dbReference type="Proteomes" id="UP000524893"/>
    </source>
</evidence>
<dbReference type="InterPro" id="IPR008927">
    <property type="entry name" value="6-PGluconate_DH-like_C_sf"/>
</dbReference>
<keyword evidence="7 10" id="KW-0560">Oxidoreductase</keyword>
<dbReference type="RefSeq" id="WP_050329736.1">
    <property type="nucleotide sequence ID" value="NZ_CP092966.1"/>
</dbReference>
<dbReference type="Pfam" id="PF08546">
    <property type="entry name" value="ApbA_C"/>
    <property type="match status" value="1"/>
</dbReference>
<sequence length="312" mass="34659">MYKIAIAGAGAMGGRIGVSLKEAGYDVTLIDNWEAHVQRINEKGMEVKTETKTYTVEIPAVLSKEVSETYDLIIILTKAMQSEEMLTRLKEAGAIHEKTAILSMMNGLGHDERLSKFVPMSQIYLAVTMWTAGLRGPGQLLLEGEGAIEFYRASGDSDEQTEIIFKALDEAGLHPHVNANVFEAIWSKATLNSVLNPLCTILDKTIYDFGSYDQSRNMIVPIIDEIVAVAKARGVELDKTALIQKIEGAYPKEKQGLHYPSMHQDYKNGRLTEIDYLNGQIAKYGETLQIPTPVNTMLTHQIHQLEMKNSQA</sequence>
<dbReference type="Gene3D" id="1.10.1040.10">
    <property type="entry name" value="N-(1-d-carboxylethyl)-l-norvaline Dehydrogenase, domain 2"/>
    <property type="match status" value="1"/>
</dbReference>
<evidence type="ECO:0000256" key="8">
    <source>
        <dbReference type="ARBA" id="ARBA00048640"/>
    </source>
</evidence>
<comment type="caution">
    <text evidence="13">The sequence shown here is derived from an EMBL/GenBank/DDBJ whole genome shotgun (WGS) entry which is preliminary data.</text>
</comment>
<dbReference type="SUPFAM" id="SSF51735">
    <property type="entry name" value="NAD(P)-binding Rossmann-fold domains"/>
    <property type="match status" value="1"/>
</dbReference>
<evidence type="ECO:0000256" key="7">
    <source>
        <dbReference type="ARBA" id="ARBA00023002"/>
    </source>
</evidence>
<dbReference type="EC" id="1.1.1.169" evidence="10"/>
<dbReference type="InterPro" id="IPR013328">
    <property type="entry name" value="6PGD_dom2"/>
</dbReference>
<comment type="similarity">
    <text evidence="3 10">Belongs to the ketopantoate reductase family.</text>
</comment>
<dbReference type="PANTHER" id="PTHR43765:SF2">
    <property type="entry name" value="2-DEHYDROPANTOATE 2-REDUCTASE"/>
    <property type="match status" value="1"/>
</dbReference>
<comment type="pathway">
    <text evidence="2 10">Cofactor biosynthesis; (R)-pantothenate biosynthesis; (R)-pantoate from 3-methyl-2-oxobutanoate: step 2/2.</text>
</comment>
<comment type="function">
    <text evidence="1 10">Catalyzes the NADPH-dependent reduction of ketopantoate into pantoic acid.</text>
</comment>
<keyword evidence="6 10" id="KW-0521">NADP</keyword>
<reference evidence="13 14" key="1">
    <citation type="journal article" date="2020" name="Access Microbiol">
        <title>Isolation and genome sequencing of Staphylococcus schleiferi subspecies coagulans from Antarctic seals.</title>
        <authorList>
            <person name="Foster G."/>
            <person name="Robb A."/>
            <person name="Paterson G.K."/>
        </authorList>
    </citation>
    <scope>NUCLEOTIDE SEQUENCE [LARGE SCALE GENOMIC DNA]</scope>
    <source>
        <strain evidence="13 14">M615/02/4</strain>
    </source>
</reference>
<evidence type="ECO:0000256" key="10">
    <source>
        <dbReference type="RuleBase" id="RU362068"/>
    </source>
</evidence>
<gene>
    <name evidence="13" type="ORF">HR081_11035</name>
</gene>
<dbReference type="GO" id="GO:0015940">
    <property type="term" value="P:pantothenate biosynthetic process"/>
    <property type="evidence" value="ECO:0007669"/>
    <property type="project" value="UniProtKB-KW"/>
</dbReference>
<evidence type="ECO:0000256" key="1">
    <source>
        <dbReference type="ARBA" id="ARBA00002919"/>
    </source>
</evidence>
<evidence type="ECO:0000256" key="4">
    <source>
        <dbReference type="ARBA" id="ARBA00019465"/>
    </source>
</evidence>
<dbReference type="FunFam" id="1.10.1040.10:FF:000017">
    <property type="entry name" value="2-dehydropantoate 2-reductase"/>
    <property type="match status" value="1"/>
</dbReference>
<comment type="catalytic activity">
    <reaction evidence="9 10">
        <text>(R)-pantoate + NADP(+) = 2-dehydropantoate + NADPH + H(+)</text>
        <dbReference type="Rhea" id="RHEA:16233"/>
        <dbReference type="ChEBI" id="CHEBI:11561"/>
        <dbReference type="ChEBI" id="CHEBI:15378"/>
        <dbReference type="ChEBI" id="CHEBI:15980"/>
        <dbReference type="ChEBI" id="CHEBI:57783"/>
        <dbReference type="ChEBI" id="CHEBI:58349"/>
        <dbReference type="EC" id="1.1.1.169"/>
    </reaction>
</comment>
<dbReference type="AlphaFoldDB" id="A0A9X0PGI2"/>
<dbReference type="InterPro" id="IPR013752">
    <property type="entry name" value="KPA_reductase"/>
</dbReference>
<dbReference type="Gene3D" id="3.40.50.720">
    <property type="entry name" value="NAD(P)-binding Rossmann-like Domain"/>
    <property type="match status" value="1"/>
</dbReference>
<evidence type="ECO:0000259" key="12">
    <source>
        <dbReference type="Pfam" id="PF08546"/>
    </source>
</evidence>
<dbReference type="GO" id="GO:0004616">
    <property type="term" value="F:phosphogluconate dehydrogenase (decarboxylating) activity"/>
    <property type="evidence" value="ECO:0007669"/>
    <property type="project" value="UniProtKB-EC"/>
</dbReference>
<proteinExistence type="inferred from homology"/>
<dbReference type="GO" id="GO:0008677">
    <property type="term" value="F:2-dehydropantoate 2-reductase activity"/>
    <property type="evidence" value="ECO:0007669"/>
    <property type="project" value="UniProtKB-EC"/>
</dbReference>
<name>A0A9X0PGI2_9STAP</name>
<protein>
    <recommendedName>
        <fullName evidence="4 10">2-dehydropantoate 2-reductase</fullName>
        <ecNumber evidence="10">1.1.1.169</ecNumber>
    </recommendedName>
    <alternativeName>
        <fullName evidence="10">Ketopantoate reductase</fullName>
    </alternativeName>
</protein>
<evidence type="ECO:0000259" key="11">
    <source>
        <dbReference type="Pfam" id="PF02558"/>
    </source>
</evidence>
<dbReference type="Proteomes" id="UP000524893">
    <property type="component" value="Unassembled WGS sequence"/>
</dbReference>
<dbReference type="GO" id="GO:0005737">
    <property type="term" value="C:cytoplasm"/>
    <property type="evidence" value="ECO:0007669"/>
    <property type="project" value="TreeGrafter"/>
</dbReference>
<evidence type="ECO:0000256" key="6">
    <source>
        <dbReference type="ARBA" id="ARBA00022857"/>
    </source>
</evidence>
<dbReference type="InterPro" id="IPR036291">
    <property type="entry name" value="NAD(P)-bd_dom_sf"/>
</dbReference>
<dbReference type="EMBL" id="JABTCN010000048">
    <property type="protein sequence ID" value="MBA8777402.1"/>
    <property type="molecule type" value="Genomic_DNA"/>
</dbReference>
<evidence type="ECO:0000256" key="9">
    <source>
        <dbReference type="ARBA" id="ARBA00048793"/>
    </source>
</evidence>
<keyword evidence="5 10" id="KW-0566">Pantothenate biosynthesis</keyword>
<evidence type="ECO:0000313" key="13">
    <source>
        <dbReference type="EMBL" id="MBA8777402.1"/>
    </source>
</evidence>
<feature type="domain" description="Ketopantoate reductase N-terminal" evidence="11">
    <location>
        <begin position="4"/>
        <end position="150"/>
    </location>
</feature>